<feature type="region of interest" description="Disordered" evidence="2">
    <location>
        <begin position="267"/>
        <end position="305"/>
    </location>
</feature>
<dbReference type="GO" id="GO:0007004">
    <property type="term" value="P:telomere maintenance via telomerase"/>
    <property type="evidence" value="ECO:0007669"/>
    <property type="project" value="TreeGrafter"/>
</dbReference>
<evidence type="ECO:0000256" key="2">
    <source>
        <dbReference type="SAM" id="MobiDB-lite"/>
    </source>
</evidence>
<keyword evidence="1" id="KW-0539">Nucleus</keyword>
<evidence type="ECO:0000256" key="1">
    <source>
        <dbReference type="RuleBase" id="RU365061"/>
    </source>
</evidence>
<gene>
    <name evidence="3" type="ORF">SVIM_LOCUS70613</name>
</gene>
<comment type="function">
    <text evidence="1">Telomerase is a ribonucleoprotein enzyme essential for the replication of chromosome termini in most eukaryotes. It elongates telomeres. It is a reverse transcriptase that adds simple sequence repeats to chromosome ends by copying a template sequence within the RNA component of the enzyme.</text>
</comment>
<comment type="catalytic activity">
    <reaction evidence="1">
        <text>DNA(n) + a 2'-deoxyribonucleoside 5'-triphosphate = DNA(n+1) + diphosphate</text>
        <dbReference type="Rhea" id="RHEA:22508"/>
        <dbReference type="Rhea" id="RHEA-COMP:17339"/>
        <dbReference type="Rhea" id="RHEA-COMP:17340"/>
        <dbReference type="ChEBI" id="CHEBI:33019"/>
        <dbReference type="ChEBI" id="CHEBI:61560"/>
        <dbReference type="ChEBI" id="CHEBI:173112"/>
        <dbReference type="EC" id="2.7.7.49"/>
    </reaction>
</comment>
<keyword evidence="1" id="KW-0695">RNA-directed DNA polymerase</keyword>
<keyword evidence="1" id="KW-0779">Telomere</keyword>
<dbReference type="GO" id="GO:0000781">
    <property type="term" value="C:chromosome, telomeric region"/>
    <property type="evidence" value="ECO:0007669"/>
    <property type="project" value="UniProtKB-SubCell"/>
</dbReference>
<protein>
    <recommendedName>
        <fullName evidence="1">Telomerase reverse transcriptase</fullName>
        <ecNumber evidence="1">2.7.7.49</ecNumber>
    </recommendedName>
    <alternativeName>
        <fullName evidence="1">Telomerase catalytic subunit</fullName>
    </alternativeName>
</protein>
<comment type="subcellular location">
    <subcellularLocation>
        <location evidence="1">Nucleus</location>
    </subcellularLocation>
    <subcellularLocation>
        <location evidence="1">Chromosome</location>
        <location evidence="1">Telomere</location>
    </subcellularLocation>
</comment>
<dbReference type="PANTHER" id="PTHR12066:SF0">
    <property type="entry name" value="TELOMERASE REVERSE TRANSCRIPTASE"/>
    <property type="match status" value="1"/>
</dbReference>
<reference evidence="3" key="1">
    <citation type="submission" date="2019-03" db="EMBL/GenBank/DDBJ databases">
        <authorList>
            <person name="Mank J."/>
            <person name="Almeida P."/>
        </authorList>
    </citation>
    <scope>NUCLEOTIDE SEQUENCE</scope>
    <source>
        <strain evidence="3">78183</strain>
    </source>
</reference>
<dbReference type="AlphaFoldDB" id="A0A6N2KFN3"/>
<dbReference type="InterPro" id="IPR003545">
    <property type="entry name" value="Telomerase_RT"/>
</dbReference>
<keyword evidence="1" id="KW-0479">Metal-binding</keyword>
<dbReference type="EC" id="2.7.7.49" evidence="1"/>
<name>A0A6N2KFN3_SALVM</name>
<proteinExistence type="inferred from homology"/>
<dbReference type="GO" id="GO:0070034">
    <property type="term" value="F:telomerase RNA binding"/>
    <property type="evidence" value="ECO:0007669"/>
    <property type="project" value="TreeGrafter"/>
</dbReference>
<accession>A0A6N2KFN3</accession>
<keyword evidence="1" id="KW-0548">Nucleotidyltransferase</keyword>
<dbReference type="PANTHER" id="PTHR12066">
    <property type="entry name" value="TELOMERASE REVERSE TRANSCRIPTASE"/>
    <property type="match status" value="1"/>
</dbReference>
<keyword evidence="1" id="KW-0808">Transferase</keyword>
<dbReference type="GO" id="GO:0042162">
    <property type="term" value="F:telomeric DNA binding"/>
    <property type="evidence" value="ECO:0007669"/>
    <property type="project" value="TreeGrafter"/>
</dbReference>
<keyword evidence="1" id="KW-0158">Chromosome</keyword>
<organism evidence="3">
    <name type="scientific">Salix viminalis</name>
    <name type="common">Common osier</name>
    <name type="synonym">Basket willow</name>
    <dbReference type="NCBI Taxonomy" id="40686"/>
    <lineage>
        <taxon>Eukaryota</taxon>
        <taxon>Viridiplantae</taxon>
        <taxon>Streptophyta</taxon>
        <taxon>Embryophyta</taxon>
        <taxon>Tracheophyta</taxon>
        <taxon>Spermatophyta</taxon>
        <taxon>Magnoliopsida</taxon>
        <taxon>eudicotyledons</taxon>
        <taxon>Gunneridae</taxon>
        <taxon>Pentapetalae</taxon>
        <taxon>rosids</taxon>
        <taxon>fabids</taxon>
        <taxon>Malpighiales</taxon>
        <taxon>Salicaceae</taxon>
        <taxon>Saliceae</taxon>
        <taxon>Salix</taxon>
    </lineage>
</organism>
<dbReference type="EMBL" id="CAADRP010000313">
    <property type="protein sequence ID" value="VFU26477.1"/>
    <property type="molecule type" value="Genomic_DNA"/>
</dbReference>
<comment type="similarity">
    <text evidence="1">Belongs to the reverse transcriptase family. Telomerase subfamily.</text>
</comment>
<dbReference type="GO" id="GO:0000333">
    <property type="term" value="C:telomerase catalytic core complex"/>
    <property type="evidence" value="ECO:0007669"/>
    <property type="project" value="TreeGrafter"/>
</dbReference>
<keyword evidence="1" id="KW-0460">Magnesium</keyword>
<evidence type="ECO:0000313" key="3">
    <source>
        <dbReference type="EMBL" id="VFU26477.1"/>
    </source>
</evidence>
<dbReference type="GO" id="GO:0003720">
    <property type="term" value="F:telomerase activity"/>
    <property type="evidence" value="ECO:0007669"/>
    <property type="project" value="InterPro"/>
</dbReference>
<sequence>MSKKKKKGRVPEVLWRVFRYRARTLSNTVTSLINNPPSSFVLFKADDPATYRKLLKDCYIVLSDNAPPVAHFNLENRWPQPLIVSRIIEFIIAEQPLSNNVLCSGYDKCLRSSPIAEVLTSSAWALLLERVGDEFMDYLLKYSSMFVPLPRQQHQQVAGSPITGFVFQSSRRKGHSPKLVGLKRKRDWDDKAADAASLMLKRHQLTADASLSYDRRTYPVVDFDQDRGLSEKTGVAAVNRDGHSNEKLPGLYQCTLRSRKPFGWQRRRFKKQRSLDAKETDGKPYYIMNEGSSPDRRPLEFRNSSSPKKMLPQCCCHLVFQAPNMKGVQIDRRSIFYNSKHPSSMLPKNHVLMCLKPNLIGSKSLIRSIFGLSDEDVIATSMPLSYSKDFCLLGSTCLYHSLAKLLKLLVRQTQCCKYARLMHRHCFISSSNQHAIENSNSVVERILREIPCCC</sequence>
<feature type="compositionally biased region" description="Basic and acidic residues" evidence="2">
    <location>
        <begin position="273"/>
        <end position="282"/>
    </location>
</feature>
<dbReference type="Gene3D" id="1.10.132.70">
    <property type="match status" value="1"/>
</dbReference>
<dbReference type="GO" id="GO:0046872">
    <property type="term" value="F:metal ion binding"/>
    <property type="evidence" value="ECO:0007669"/>
    <property type="project" value="UniProtKB-KW"/>
</dbReference>